<evidence type="ECO:0000256" key="1">
    <source>
        <dbReference type="ARBA" id="ARBA00001946"/>
    </source>
</evidence>
<dbReference type="InterPro" id="IPR005135">
    <property type="entry name" value="Endo/exonuclease/phosphatase"/>
</dbReference>
<feature type="domain" description="Endonuclease/exonuclease/phosphatase" evidence="6">
    <location>
        <begin position="44"/>
        <end position="184"/>
    </location>
</feature>
<evidence type="ECO:0000313" key="7">
    <source>
        <dbReference type="Proteomes" id="UP000694853"/>
    </source>
</evidence>
<dbReference type="KEGG" id="aprc:113855518"/>
<gene>
    <name evidence="8" type="primary">LOC113855518</name>
</gene>
<dbReference type="GO" id="GO:0003906">
    <property type="term" value="F:DNA-(apurinic or apyrimidinic site) endonuclease activity"/>
    <property type="evidence" value="ECO:0007669"/>
    <property type="project" value="TreeGrafter"/>
</dbReference>
<keyword evidence="5" id="KW-0460">Magnesium</keyword>
<keyword evidence="4" id="KW-0378">Hydrolase</keyword>
<evidence type="ECO:0000256" key="5">
    <source>
        <dbReference type="ARBA" id="ARBA00022842"/>
    </source>
</evidence>
<dbReference type="InterPro" id="IPR036691">
    <property type="entry name" value="Endo/exonu/phosph_ase_sf"/>
</dbReference>
<dbReference type="Gene3D" id="3.60.10.10">
    <property type="entry name" value="Endonuclease/exonuclease/phosphatase"/>
    <property type="match status" value="1"/>
</dbReference>
<dbReference type="GO" id="GO:0008081">
    <property type="term" value="F:phosphoric diester hydrolase activity"/>
    <property type="evidence" value="ECO:0007669"/>
    <property type="project" value="TreeGrafter"/>
</dbReference>
<evidence type="ECO:0000256" key="4">
    <source>
        <dbReference type="ARBA" id="ARBA00022801"/>
    </source>
</evidence>
<proteinExistence type="inferred from homology"/>
<dbReference type="PANTHER" id="PTHR22748:SF11">
    <property type="entry name" value="OS07G0184032 PROTEIN"/>
    <property type="match status" value="1"/>
</dbReference>
<dbReference type="Pfam" id="PF03372">
    <property type="entry name" value="Exo_endo_phos"/>
    <property type="match status" value="1"/>
</dbReference>
<dbReference type="Proteomes" id="UP000694853">
    <property type="component" value="Unplaced"/>
</dbReference>
<keyword evidence="7" id="KW-1185">Reference proteome</keyword>
<comment type="similarity">
    <text evidence="2">Belongs to the DNA repair enzymes AP/ExoA family.</text>
</comment>
<dbReference type="SUPFAM" id="SSF56219">
    <property type="entry name" value="DNase I-like"/>
    <property type="match status" value="1"/>
</dbReference>
<organism evidence="7 8">
    <name type="scientific">Abrus precatorius</name>
    <name type="common">Indian licorice</name>
    <name type="synonym">Glycine abrus</name>
    <dbReference type="NCBI Taxonomy" id="3816"/>
    <lineage>
        <taxon>Eukaryota</taxon>
        <taxon>Viridiplantae</taxon>
        <taxon>Streptophyta</taxon>
        <taxon>Embryophyta</taxon>
        <taxon>Tracheophyta</taxon>
        <taxon>Spermatophyta</taxon>
        <taxon>Magnoliopsida</taxon>
        <taxon>eudicotyledons</taxon>
        <taxon>Gunneridae</taxon>
        <taxon>Pentapetalae</taxon>
        <taxon>rosids</taxon>
        <taxon>fabids</taxon>
        <taxon>Fabales</taxon>
        <taxon>Fabaceae</taxon>
        <taxon>Papilionoideae</taxon>
        <taxon>50 kb inversion clade</taxon>
        <taxon>NPAAA clade</taxon>
        <taxon>indigoferoid/millettioid clade</taxon>
        <taxon>Abreae</taxon>
        <taxon>Abrus</taxon>
    </lineage>
</organism>
<dbReference type="AlphaFoldDB" id="A0A8B8KGL6"/>
<evidence type="ECO:0000259" key="6">
    <source>
        <dbReference type="Pfam" id="PF03372"/>
    </source>
</evidence>
<protein>
    <submittedName>
        <fullName evidence="8">Uncharacterized protein LOC113855518</fullName>
    </submittedName>
</protein>
<name>A0A8B8KGL6_ABRPR</name>
<dbReference type="RefSeq" id="XP_027342960.1">
    <property type="nucleotide sequence ID" value="XM_027487159.1"/>
</dbReference>
<dbReference type="GO" id="GO:0008311">
    <property type="term" value="F:double-stranded DNA 3'-5' DNA exonuclease activity"/>
    <property type="evidence" value="ECO:0007669"/>
    <property type="project" value="TreeGrafter"/>
</dbReference>
<dbReference type="GO" id="GO:0046872">
    <property type="term" value="F:metal ion binding"/>
    <property type="evidence" value="ECO:0007669"/>
    <property type="project" value="UniProtKB-KW"/>
</dbReference>
<dbReference type="OrthoDB" id="1750912at2759"/>
<dbReference type="GO" id="GO:0006284">
    <property type="term" value="P:base-excision repair"/>
    <property type="evidence" value="ECO:0007669"/>
    <property type="project" value="TreeGrafter"/>
</dbReference>
<dbReference type="GO" id="GO:0005634">
    <property type="term" value="C:nucleus"/>
    <property type="evidence" value="ECO:0007669"/>
    <property type="project" value="TreeGrafter"/>
</dbReference>
<comment type="cofactor">
    <cofactor evidence="1">
        <name>Mg(2+)</name>
        <dbReference type="ChEBI" id="CHEBI:18420"/>
    </cofactor>
</comment>
<evidence type="ECO:0000313" key="8">
    <source>
        <dbReference type="RefSeq" id="XP_027342960.1"/>
    </source>
</evidence>
<keyword evidence="3" id="KW-0479">Metal-binding</keyword>
<reference evidence="8" key="2">
    <citation type="submission" date="2025-08" db="UniProtKB">
        <authorList>
            <consortium name="RefSeq"/>
        </authorList>
    </citation>
    <scope>IDENTIFICATION</scope>
    <source>
        <tissue evidence="8">Young leaves</tissue>
    </source>
</reference>
<evidence type="ECO:0000256" key="2">
    <source>
        <dbReference type="ARBA" id="ARBA00007092"/>
    </source>
</evidence>
<dbReference type="GeneID" id="113855518"/>
<dbReference type="InterPro" id="IPR004808">
    <property type="entry name" value="AP_endonuc_1"/>
</dbReference>
<dbReference type="PANTHER" id="PTHR22748">
    <property type="entry name" value="AP ENDONUCLEASE"/>
    <property type="match status" value="1"/>
</dbReference>
<evidence type="ECO:0000256" key="3">
    <source>
        <dbReference type="ARBA" id="ARBA00022723"/>
    </source>
</evidence>
<reference evidence="7" key="1">
    <citation type="journal article" date="2019" name="Toxins">
        <title>Detection of Abrin-Like and Prepropulchellin-Like Toxin Genes and Transcripts Using Whole Genome Sequencing and Full-Length Transcript Sequencing of Abrus precatorius.</title>
        <authorList>
            <person name="Hovde B.T."/>
            <person name="Daligault H.E."/>
            <person name="Hanschen E.R."/>
            <person name="Kunde Y.A."/>
            <person name="Johnson M.B."/>
            <person name="Starkenburg S.R."/>
            <person name="Johnson S.L."/>
        </authorList>
    </citation>
    <scope>NUCLEOTIDE SEQUENCE [LARGE SCALE GENOMIC DNA]</scope>
</reference>
<sequence>MAAIDCDDDIMASRLLDIDKKVGLVVYGNHEQVREKLIEMEIDSFNCRGLGSEVKQKKVCEIVRSEGLEFLAIQETKLETCNSNLCAHLWGSVDFDRCTLPSIGRSGGMLLLWNTSKSQILFSFSGTGFLGVCLQVLTTENLCVMVNVYASCRLSEKRNLWEDLLMTRRSFDKFMWCILGDFNAVRQVLSRDVSNYCPIILKHKVVNWGSKPFRFNNCWLTYKGVVKVVEEAWKRDITLP</sequence>
<accession>A0A8B8KGL6</accession>